<dbReference type="InterPro" id="IPR023346">
    <property type="entry name" value="Lysozyme-like_dom_sf"/>
</dbReference>
<dbReference type="InterPro" id="IPR013320">
    <property type="entry name" value="ConA-like_dom_sf"/>
</dbReference>
<dbReference type="Pfam" id="PF25023">
    <property type="entry name" value="TEN_YD-shell"/>
    <property type="match status" value="2"/>
</dbReference>
<dbReference type="Pfam" id="PF05593">
    <property type="entry name" value="RHS_repeat"/>
    <property type="match status" value="5"/>
</dbReference>
<evidence type="ECO:0000313" key="7">
    <source>
        <dbReference type="Proteomes" id="UP000294543"/>
    </source>
</evidence>
<evidence type="ECO:0000313" key="6">
    <source>
        <dbReference type="EMBL" id="TDD08408.1"/>
    </source>
</evidence>
<dbReference type="Gene3D" id="2.60.120.200">
    <property type="match status" value="1"/>
</dbReference>
<dbReference type="CDD" id="cd00110">
    <property type="entry name" value="LamG"/>
    <property type="match status" value="1"/>
</dbReference>
<protein>
    <recommendedName>
        <fullName evidence="5">LamG-like jellyroll fold domain-containing protein</fullName>
    </recommendedName>
</protein>
<dbReference type="InterPro" id="IPR006558">
    <property type="entry name" value="LamG-like"/>
</dbReference>
<evidence type="ECO:0000256" key="1">
    <source>
        <dbReference type="ARBA" id="ARBA00022729"/>
    </source>
</evidence>
<dbReference type="InterPro" id="IPR001791">
    <property type="entry name" value="Laminin_G"/>
</dbReference>
<keyword evidence="2" id="KW-0677">Repeat</keyword>
<sequence>GGQATVLAGTRGQPGALAGTGDTATAFKGSGMILQPDAVGRLAGQVSVEAWFKTTQPGTVFSAGLSGSADSALYVGTDGKLRGQFLPRESEDDSEWFTPITSPAAVNDGQWHHVVLSADNGTDRLYLDGQLVGSQATPRTLSWQEDARFASGPLNWRMPARGDGNFALDGLLDEAALYDRALTLADVQAHYAAGRSDARNKLTKVTTPAGRVWAANSYDAGTDRLKTHTDQHGGTWQINEPVIDKAAGTSTITVSDPNNEKLTTVHDIWRGHRLTTRSDQLAQETHYQYDTGGFLSRIVDANDNVTTLTNDERANPLSRTTCRSAGNCQTVHLSYLFNKDNKYDPRNDRVTIARDGRSVSSTDDTYATTWEYNQFGEQVKQTTPATSGFPVGRSVSTSYTDGTESAVGGGTTPAGLVASQTDPRGNTWTYRYTAAGDLAEQRDPEGLQVELDYDALGRLRESSQVSEAHPGGVKTVLTYDVLGRVATRTEPGVKNEVSGVTHTRRTAYAYDPDGARLRETVSDLTGGDAERATVYTYDDHGRVETITGPEGGVVRQSWNTIGKPATVTDARGAVVEHAYSKRGELITQTLKGWTGSPVDPQPATDKVLASFGYDAAGRLVAQSDAMGRKTSFDYFGDNLLAKKIADDVKLNGSATARDVVLENHTYDAAGNQIKLVTGGEKKLTTESVYDAAGFLTSQTFDPGGLDRRIAFTYDANGNLIKTTRTSAGSDRAEVTEQAYTKTNLPTRTTVENGEEDLVTTVEYDDRGLAVAMTDPRGNVAGANKEAYTTEMRYDALGRLTAATGPQVKVEKAGTAADARPTVRFGYDTLGAQTHETDAEGRTVVSVFDKAGRLTGQKAPSYTPPGGTALTPTTTWHTYDAAGQLTSTTDPRGQTTTFEYDRLGRQVRVTDPAPEGQQGGTWVTEYDMAGEKLATVDPTGARTGATYDDLGRQITATQIERKPSTASYTTTMEYDDAGRLVKQTAPGGKVTSYGVNAAGEVTSVTDPNNNTTGMVYDLAGRLIKTIDPNGNATTAGYDLAGRQITAKDLDGSGGVLRAYGFGYDAAGNQTSVTSPEGHVTQQRFDALGRPTALVEPVSDGESITTSLGYDATGARTRLTDGRGNATWTTYNSLGLAESVTEPATTAHPDAADRTWTHLYDAAGNPVATLQPGGVRIDRVFDHLGRLTKENGAGGGAATAERTFGYDLANRMTTAGNLSVDYNDRDLPLTVTRGSTQETAYSYDALGNPTQRIDAAGTATFTWDNASRLKTATDPVTGRTLTYGYDPASRLKTVTATSGQASTQSFDYDPMDRLTGQTLENGSGTQLAKITYGWDADDNLTTKTTAGTAGAGTHTYAYDHAGRLTSWTAPDGATTAYEWDAAGNRTKAGDKTFTYDERNRLLTGDGSTYTYTPRGTLATQTKAGTTTYTFDAFDRLIADGDSIYAYDALDRLTSRIHGTTKQTFAYSGLGNDLAAITDSGGAVQARYARDLGGGLLGLKEGTSAAVAAFTDLHGDLVATYTSTLQTSTVYDPFGSVTARTGTTTQLGYQGEYTDPDTGKVNMHARWYQPGTATFTSRDTMTLNPNPSIQANRYTYANASPLTGTDPTGHNTVPGGSLREAGWASGGCISSGSICHETFVHQQWWSDFVIDNEWWFASPGFSDEEIERLGYKIMPNGREIDQPNFWFADEKVQNAYMAGWSVRMTNDDLAASWVMVGGLASMEAMERAAAKNPDDPRLAGFKVNGYGELSPDMKLMGGSISGPDVRYEYYSKYKRLLSLKSEITRAAKEHGVDRRALAAVLIYEMSHWEPTGGYPGDAVGEREGWLDTTSLGIGQMQIGTAKKMMNKYYKNMAKELSNEDIGRILNHNASFAIRLAAAYLRHLKESIVVPGGPNRDGRENTTRHINDWEAAVAYGINPHDFERWRNGGPAPTAEAQKRWNAIYGWVRNAANEYWDCVNGPSCKAPAPAYNPWQ</sequence>
<dbReference type="InterPro" id="IPR056823">
    <property type="entry name" value="TEN-like_YD-shell"/>
</dbReference>
<dbReference type="Gene3D" id="1.10.530.10">
    <property type="match status" value="1"/>
</dbReference>
<dbReference type="PANTHER" id="PTHR32305:SF15">
    <property type="entry name" value="PROTEIN RHSA-RELATED"/>
    <property type="match status" value="1"/>
</dbReference>
<name>A0A4R4VR37_9ACTN</name>
<reference evidence="6 7" key="1">
    <citation type="submission" date="2019-03" db="EMBL/GenBank/DDBJ databases">
        <title>Draft genome sequences of novel Actinobacteria.</title>
        <authorList>
            <person name="Sahin N."/>
            <person name="Ay H."/>
            <person name="Saygin H."/>
        </authorList>
    </citation>
    <scope>NUCLEOTIDE SEQUENCE [LARGE SCALE GENOMIC DNA]</scope>
    <source>
        <strain evidence="6 7">KC712</strain>
    </source>
</reference>
<proteinExistence type="predicted"/>
<accession>A0A4R4VR37</accession>
<dbReference type="SUPFAM" id="SSF53955">
    <property type="entry name" value="Lysozyme-like"/>
    <property type="match status" value="1"/>
</dbReference>
<dbReference type="Proteomes" id="UP000294543">
    <property type="component" value="Unassembled WGS sequence"/>
</dbReference>
<dbReference type="EMBL" id="SMKP01000252">
    <property type="protein sequence ID" value="TDD08408.1"/>
    <property type="molecule type" value="Genomic_DNA"/>
</dbReference>
<keyword evidence="1" id="KW-0732">Signal</keyword>
<dbReference type="NCBIfam" id="TIGR03696">
    <property type="entry name" value="Rhs_assc_core"/>
    <property type="match status" value="1"/>
</dbReference>
<dbReference type="SMART" id="SM00560">
    <property type="entry name" value="LamGL"/>
    <property type="match status" value="1"/>
</dbReference>
<gene>
    <name evidence="6" type="ORF">E1294_47575</name>
</gene>
<organism evidence="6 7">
    <name type="scientific">Nonomuraea diastatica</name>
    <dbReference type="NCBI Taxonomy" id="1848329"/>
    <lineage>
        <taxon>Bacteria</taxon>
        <taxon>Bacillati</taxon>
        <taxon>Actinomycetota</taxon>
        <taxon>Actinomycetes</taxon>
        <taxon>Streptosporangiales</taxon>
        <taxon>Streptosporangiaceae</taxon>
        <taxon>Nonomuraea</taxon>
    </lineage>
</organism>
<keyword evidence="3" id="KW-1015">Disulfide bond</keyword>
<feature type="non-terminal residue" evidence="6">
    <location>
        <position position="1"/>
    </location>
</feature>
<feature type="domain" description="LamG-like jellyroll fold" evidence="5">
    <location>
        <begin position="44"/>
        <end position="185"/>
    </location>
</feature>
<evidence type="ECO:0000256" key="3">
    <source>
        <dbReference type="ARBA" id="ARBA00023157"/>
    </source>
</evidence>
<dbReference type="InterPro" id="IPR050708">
    <property type="entry name" value="T6SS_VgrG/RHS"/>
</dbReference>
<dbReference type="NCBIfam" id="TIGR01643">
    <property type="entry name" value="YD_repeat_2x"/>
    <property type="match status" value="11"/>
</dbReference>
<feature type="region of interest" description="Disordered" evidence="4">
    <location>
        <begin position="399"/>
        <end position="422"/>
    </location>
</feature>
<dbReference type="InterPro" id="IPR022385">
    <property type="entry name" value="Rhs_assc_core"/>
</dbReference>
<evidence type="ECO:0000259" key="5">
    <source>
        <dbReference type="SMART" id="SM00560"/>
    </source>
</evidence>
<dbReference type="PANTHER" id="PTHR32305">
    <property type="match status" value="1"/>
</dbReference>
<keyword evidence="7" id="KW-1185">Reference proteome</keyword>
<dbReference type="InterPro" id="IPR006530">
    <property type="entry name" value="YD"/>
</dbReference>
<dbReference type="Pfam" id="PF13385">
    <property type="entry name" value="Laminin_G_3"/>
    <property type="match status" value="1"/>
</dbReference>
<dbReference type="Gene3D" id="2.180.10.10">
    <property type="entry name" value="RHS repeat-associated core"/>
    <property type="match status" value="4"/>
</dbReference>
<comment type="caution">
    <text evidence="6">The sequence shown here is derived from an EMBL/GenBank/DDBJ whole genome shotgun (WGS) entry which is preliminary data.</text>
</comment>
<evidence type="ECO:0000256" key="2">
    <source>
        <dbReference type="ARBA" id="ARBA00022737"/>
    </source>
</evidence>
<dbReference type="InterPro" id="IPR031325">
    <property type="entry name" value="RHS_repeat"/>
</dbReference>
<dbReference type="SUPFAM" id="SSF49899">
    <property type="entry name" value="Concanavalin A-like lectins/glucanases"/>
    <property type="match status" value="1"/>
</dbReference>
<evidence type="ECO:0000256" key="4">
    <source>
        <dbReference type="SAM" id="MobiDB-lite"/>
    </source>
</evidence>